<protein>
    <submittedName>
        <fullName evidence="1">Uncharacterized protein</fullName>
    </submittedName>
</protein>
<sequence>MTNKINLFEYRLPKRLKDYFGLTDEFKDILTETKIKDISDAFIEYSTLYCIEDGAFSQIAIECLRRSQNDEKFGYHLKYQLKDKKDSFVVESNYSGLTHEEDKIQAFFKFGRVGFELLGYNTYDEMKEAGNSILHKLTEKEAVVLCSNFLMCWHSVLQNSDDSMKAYLSLREFIANHSAKETDGVIIKPRKIKRRKIQKRRYRK</sequence>
<name>A0A150B5S6_BACCE</name>
<dbReference type="EMBL" id="LOMT01000057">
    <property type="protein sequence ID" value="KXX99627.1"/>
    <property type="molecule type" value="Genomic_DNA"/>
</dbReference>
<evidence type="ECO:0000313" key="1">
    <source>
        <dbReference type="EMBL" id="KXX99627.1"/>
    </source>
</evidence>
<dbReference type="RefSeq" id="WP_046946973.1">
    <property type="nucleotide sequence ID" value="NZ_JARPVK010000011.1"/>
</dbReference>
<comment type="caution">
    <text evidence="1">The sequence shown here is derived from an EMBL/GenBank/DDBJ whole genome shotgun (WGS) entry which is preliminary data.</text>
</comment>
<dbReference type="Proteomes" id="UP000075591">
    <property type="component" value="Unassembled WGS sequence"/>
</dbReference>
<proteinExistence type="predicted"/>
<organism evidence="1 2">
    <name type="scientific">Bacillus cereus</name>
    <dbReference type="NCBI Taxonomy" id="1396"/>
    <lineage>
        <taxon>Bacteria</taxon>
        <taxon>Bacillati</taxon>
        <taxon>Bacillota</taxon>
        <taxon>Bacilli</taxon>
        <taxon>Bacillales</taxon>
        <taxon>Bacillaceae</taxon>
        <taxon>Bacillus</taxon>
        <taxon>Bacillus cereus group</taxon>
    </lineage>
</organism>
<dbReference type="PATRIC" id="fig|1396.432.peg.4181"/>
<evidence type="ECO:0000313" key="2">
    <source>
        <dbReference type="Proteomes" id="UP000075591"/>
    </source>
</evidence>
<reference evidence="1 2" key="1">
    <citation type="submission" date="2015-12" db="EMBL/GenBank/DDBJ databases">
        <title>Bacillus cereus Group isolate.</title>
        <authorList>
            <person name="Kovac J."/>
        </authorList>
    </citation>
    <scope>NUCLEOTIDE SEQUENCE [LARGE SCALE GENOMIC DNA]</scope>
    <source>
        <strain evidence="1 2">FSL W8-0275</strain>
    </source>
</reference>
<accession>A0A150B5S6</accession>
<gene>
    <name evidence="1" type="ORF">AT274_08315</name>
</gene>
<dbReference type="AlphaFoldDB" id="A0A150B5S6"/>